<dbReference type="GO" id="GO:0030246">
    <property type="term" value="F:carbohydrate binding"/>
    <property type="evidence" value="ECO:0007669"/>
    <property type="project" value="UniProtKB-KW"/>
</dbReference>
<dbReference type="InterPro" id="IPR001229">
    <property type="entry name" value="Jacalin-like_lectin_dom"/>
</dbReference>
<dbReference type="PaxDb" id="65489-OBART04G01200.1"/>
<protein>
    <recommendedName>
        <fullName evidence="2">Jacalin-type lectin domain-containing protein</fullName>
    </recommendedName>
</protein>
<dbReference type="Gramene" id="OBART04G01200.1">
    <property type="protein sequence ID" value="OBART04G01200.1"/>
    <property type="gene ID" value="OBART04G01200"/>
</dbReference>
<dbReference type="Pfam" id="PF01419">
    <property type="entry name" value="Jacalin"/>
    <property type="match status" value="1"/>
</dbReference>
<dbReference type="STRING" id="65489.A0A0D3FS48"/>
<dbReference type="Gene3D" id="2.100.10.30">
    <property type="entry name" value="Jacalin-like lectin domain"/>
    <property type="match status" value="1"/>
</dbReference>
<organism evidence="3">
    <name type="scientific">Oryza barthii</name>
    <dbReference type="NCBI Taxonomy" id="65489"/>
    <lineage>
        <taxon>Eukaryota</taxon>
        <taxon>Viridiplantae</taxon>
        <taxon>Streptophyta</taxon>
        <taxon>Embryophyta</taxon>
        <taxon>Tracheophyta</taxon>
        <taxon>Spermatophyta</taxon>
        <taxon>Magnoliopsida</taxon>
        <taxon>Liliopsida</taxon>
        <taxon>Poales</taxon>
        <taxon>Poaceae</taxon>
        <taxon>BOP clade</taxon>
        <taxon>Oryzoideae</taxon>
        <taxon>Oryzeae</taxon>
        <taxon>Oryzinae</taxon>
        <taxon>Oryza</taxon>
    </lineage>
</organism>
<dbReference type="AlphaFoldDB" id="A0A0D3FS48"/>
<evidence type="ECO:0000313" key="3">
    <source>
        <dbReference type="EnsemblPlants" id="OBART04G01200.1"/>
    </source>
</evidence>
<feature type="domain" description="Jacalin-type lectin" evidence="2">
    <location>
        <begin position="75"/>
        <end position="251"/>
    </location>
</feature>
<dbReference type="PROSITE" id="PS51752">
    <property type="entry name" value="JACALIN_LECTIN"/>
    <property type="match status" value="1"/>
</dbReference>
<name>A0A0D3FS48_9ORYZ</name>
<reference evidence="3" key="1">
    <citation type="journal article" date="2009" name="Rice">
        <title>De Novo Next Generation Sequencing of Plant Genomes.</title>
        <authorList>
            <person name="Rounsley S."/>
            <person name="Marri P.R."/>
            <person name="Yu Y."/>
            <person name="He R."/>
            <person name="Sisneros N."/>
            <person name="Goicoechea J.L."/>
            <person name="Lee S.J."/>
            <person name="Angelova A."/>
            <person name="Kudrna D."/>
            <person name="Luo M."/>
            <person name="Affourtit J."/>
            <person name="Desany B."/>
            <person name="Knight J."/>
            <person name="Niazi F."/>
            <person name="Egholm M."/>
            <person name="Wing R.A."/>
        </authorList>
    </citation>
    <scope>NUCLEOTIDE SEQUENCE [LARGE SCALE GENOMIC DNA]</scope>
    <source>
        <strain evidence="3">cv. IRGC 105608</strain>
    </source>
</reference>
<dbReference type="CDD" id="cd09612">
    <property type="entry name" value="Jacalin"/>
    <property type="match status" value="1"/>
</dbReference>
<reference evidence="3" key="2">
    <citation type="submission" date="2015-03" db="UniProtKB">
        <authorList>
            <consortium name="EnsemblPlants"/>
        </authorList>
    </citation>
    <scope>IDENTIFICATION</scope>
</reference>
<dbReference type="SMART" id="SM00915">
    <property type="entry name" value="Jacalin"/>
    <property type="match status" value="1"/>
</dbReference>
<dbReference type="InterPro" id="IPR033734">
    <property type="entry name" value="Jacalin-like_lectin_dom_plant"/>
</dbReference>
<dbReference type="InterPro" id="IPR036404">
    <property type="entry name" value="Jacalin-like_lectin_dom_sf"/>
</dbReference>
<evidence type="ECO:0000313" key="4">
    <source>
        <dbReference type="Proteomes" id="UP000026960"/>
    </source>
</evidence>
<dbReference type="PANTHER" id="PTHR46506">
    <property type="entry name" value="OS05G0143600 PROTEIN"/>
    <property type="match status" value="1"/>
</dbReference>
<dbReference type="EnsemblPlants" id="OBART04G01200.1">
    <property type="protein sequence ID" value="OBART04G01200.1"/>
    <property type="gene ID" value="OBART04G01200"/>
</dbReference>
<accession>A0A0D3FS48</accession>
<dbReference type="Proteomes" id="UP000026960">
    <property type="component" value="Chromosome 4"/>
</dbReference>
<dbReference type="HOGENOM" id="CLU_078923_1_0_1"/>
<evidence type="ECO:0000259" key="2">
    <source>
        <dbReference type="PROSITE" id="PS51752"/>
    </source>
</evidence>
<dbReference type="eggNOG" id="ENOG502R593">
    <property type="taxonomic scope" value="Eukaryota"/>
</dbReference>
<evidence type="ECO:0000256" key="1">
    <source>
        <dbReference type="ARBA" id="ARBA00022734"/>
    </source>
</evidence>
<dbReference type="SUPFAM" id="SSF51101">
    <property type="entry name" value="Mannose-binding lectins"/>
    <property type="match status" value="1"/>
</dbReference>
<sequence>MEMVERRFSWLAVVTIVLVSISVYTCSFLAGVALGRALERRNNLHPSSINGAVDDDTEYSVLPGRRSSSSSWRMGKKVGPWGGSGGWHDFGIGGRSSRSSPVLPRQLNSIVLYHSRGAIHSLYYDYYIQLQPQQQGIGGGGHDELKLVKNGPWGQKYSFDSIAVRETIKLSDDEQLIAMEGTFGHFRDVVEPVITSLTFRTNAGRTYGPYGGGESGSGTPFSVPAEEGRIIVGFWGRAGWLLDSIGVYVRRER</sequence>
<keyword evidence="4" id="KW-1185">Reference proteome</keyword>
<proteinExistence type="predicted"/>
<keyword evidence="1" id="KW-0430">Lectin</keyword>